<protein>
    <submittedName>
        <fullName evidence="1">Uncharacterized protein</fullName>
    </submittedName>
</protein>
<reference evidence="1 2" key="1">
    <citation type="journal article" date="2013" name="Genome Announc.">
        <title>Genome Sequence of the Sulfate-Reducing Bacterium Desulfotomaculum hydrothermale Lam5(T).</title>
        <authorList>
            <person name="Amin O."/>
            <person name="Fardeau M.L."/>
            <person name="Valette O."/>
            <person name="Hirschler-Rea A."/>
            <person name="Barbe V."/>
            <person name="Medigue C."/>
            <person name="Vacherie B."/>
            <person name="Ollivier B."/>
            <person name="Bertin P.N."/>
            <person name="Dolla A."/>
        </authorList>
    </citation>
    <scope>NUCLEOTIDE SEQUENCE [LARGE SCALE GENOMIC DNA]</scope>
    <source>
        <strain evidence="2">Lam5 / DSM 18033</strain>
    </source>
</reference>
<dbReference type="Proteomes" id="UP000009315">
    <property type="component" value="Unassembled WGS sequence"/>
</dbReference>
<dbReference type="EMBL" id="CAOS01000003">
    <property type="protein sequence ID" value="CCO07087.1"/>
    <property type="molecule type" value="Genomic_DNA"/>
</dbReference>
<comment type="caution">
    <text evidence="1">The sequence shown here is derived from an EMBL/GenBank/DDBJ whole genome shotgun (WGS) entry which is preliminary data.</text>
</comment>
<dbReference type="Pfam" id="PF20181">
    <property type="entry name" value="DUF6544"/>
    <property type="match status" value="1"/>
</dbReference>
<name>K8DX24_9FIRM</name>
<evidence type="ECO:0000313" key="2">
    <source>
        <dbReference type="Proteomes" id="UP000009315"/>
    </source>
</evidence>
<evidence type="ECO:0000313" key="1">
    <source>
        <dbReference type="EMBL" id="CCO07087.1"/>
    </source>
</evidence>
<keyword evidence="2" id="KW-1185">Reference proteome</keyword>
<proteinExistence type="predicted"/>
<sequence>MITGAGVMKKLYDQEVNTELVKNLKGPKKLFSEHVIAGLPEPVRYFFVACGYLGKEIMSHATIEWGDAFLKISPGKKWLKLKCYQFNSVIEPARIVYMKSKLLGALPFEGRDKYQNGHCQRRLYFDPPSPV</sequence>
<gene>
    <name evidence="1" type="ORF">DESHY_110031</name>
</gene>
<dbReference type="AlphaFoldDB" id="K8DX24"/>
<accession>K8DX24</accession>
<dbReference type="InterPro" id="IPR046674">
    <property type="entry name" value="DUF6544"/>
</dbReference>
<dbReference type="STRING" id="1121428.DESHY_110031"/>
<organism evidence="1 2">
    <name type="scientific">Desulforamulus hydrothermalis Lam5 = DSM 18033</name>
    <dbReference type="NCBI Taxonomy" id="1121428"/>
    <lineage>
        <taxon>Bacteria</taxon>
        <taxon>Bacillati</taxon>
        <taxon>Bacillota</taxon>
        <taxon>Clostridia</taxon>
        <taxon>Eubacteriales</taxon>
        <taxon>Peptococcaceae</taxon>
        <taxon>Desulforamulus</taxon>
    </lineage>
</organism>